<dbReference type="EMBL" id="KZ613788">
    <property type="protein sequence ID" value="PMD60700.1"/>
    <property type="molecule type" value="Genomic_DNA"/>
</dbReference>
<keyword evidence="3" id="KW-1185">Reference proteome</keyword>
<dbReference type="InterPro" id="IPR052292">
    <property type="entry name" value="Glucose_repression_reg"/>
</dbReference>
<dbReference type="PANTHER" id="PTHR28051">
    <property type="entry name" value="PROTEIN MTL1-RELATED"/>
    <property type="match status" value="1"/>
</dbReference>
<accession>A0A2J6TCE8</accession>
<evidence type="ECO:0000256" key="1">
    <source>
        <dbReference type="SAM" id="MobiDB-lite"/>
    </source>
</evidence>
<evidence type="ECO:0000313" key="3">
    <source>
        <dbReference type="Proteomes" id="UP000235371"/>
    </source>
</evidence>
<name>A0A2J6TCE8_9HELO</name>
<feature type="compositionally biased region" description="Low complexity" evidence="1">
    <location>
        <begin position="490"/>
        <end position="510"/>
    </location>
</feature>
<feature type="compositionally biased region" description="Basic and acidic residues" evidence="1">
    <location>
        <begin position="515"/>
        <end position="525"/>
    </location>
</feature>
<dbReference type="GO" id="GO:0007039">
    <property type="term" value="P:protein catabolic process in the vacuole"/>
    <property type="evidence" value="ECO:0007669"/>
    <property type="project" value="TreeGrafter"/>
</dbReference>
<dbReference type="GO" id="GO:0005773">
    <property type="term" value="C:vacuole"/>
    <property type="evidence" value="ECO:0007669"/>
    <property type="project" value="GOC"/>
</dbReference>
<reference evidence="2 3" key="1">
    <citation type="submission" date="2016-04" db="EMBL/GenBank/DDBJ databases">
        <title>A degradative enzymes factory behind the ericoid mycorrhizal symbiosis.</title>
        <authorList>
            <consortium name="DOE Joint Genome Institute"/>
            <person name="Martino E."/>
            <person name="Morin E."/>
            <person name="Grelet G."/>
            <person name="Kuo A."/>
            <person name="Kohler A."/>
            <person name="Daghino S."/>
            <person name="Barry K."/>
            <person name="Choi C."/>
            <person name="Cichocki N."/>
            <person name="Clum A."/>
            <person name="Copeland A."/>
            <person name="Hainaut M."/>
            <person name="Haridas S."/>
            <person name="Labutti K."/>
            <person name="Lindquist E."/>
            <person name="Lipzen A."/>
            <person name="Khouja H.-R."/>
            <person name="Murat C."/>
            <person name="Ohm R."/>
            <person name="Olson A."/>
            <person name="Spatafora J."/>
            <person name="Veneault-Fourrey C."/>
            <person name="Henrissat B."/>
            <person name="Grigoriev I."/>
            <person name="Martin F."/>
            <person name="Perotto S."/>
        </authorList>
    </citation>
    <scope>NUCLEOTIDE SEQUENCE [LARGE SCALE GENOMIC DNA]</scope>
    <source>
        <strain evidence="2 3">E</strain>
    </source>
</reference>
<evidence type="ECO:0008006" key="4">
    <source>
        <dbReference type="Google" id="ProtNLM"/>
    </source>
</evidence>
<feature type="region of interest" description="Disordered" evidence="1">
    <location>
        <begin position="488"/>
        <end position="534"/>
    </location>
</feature>
<dbReference type="AlphaFoldDB" id="A0A2J6TCE8"/>
<organism evidence="2 3">
    <name type="scientific">Hyaloscypha bicolor E</name>
    <dbReference type="NCBI Taxonomy" id="1095630"/>
    <lineage>
        <taxon>Eukaryota</taxon>
        <taxon>Fungi</taxon>
        <taxon>Dikarya</taxon>
        <taxon>Ascomycota</taxon>
        <taxon>Pezizomycotina</taxon>
        <taxon>Leotiomycetes</taxon>
        <taxon>Helotiales</taxon>
        <taxon>Hyaloscyphaceae</taxon>
        <taxon>Hyaloscypha</taxon>
        <taxon>Hyaloscypha bicolor</taxon>
    </lineage>
</organism>
<dbReference type="GeneID" id="36594856"/>
<sequence length="583" mass="66168">MDPVVPQDEYFEWEDIVAYQPVRENGDENNLPQSESLASCVRKIESVGVRQVSDVPPPGSQRLAMATSTTLHSPRASLTLDTSSLGINSTETTPTRSSPIIFPPYAEFSEVGGSFLIENCAAGAEDFEIVRETMDDISLCPDPSRHVDYLSHHWSEEDIWTTWKRLQSKGRAPNVAERLENATWRAWAKVRLKLKTVSPESFNWMKDLDDTWLYGPFHSSISRTTTFNKDYTNNTHSPHTALAVKKTRSILKRPRLSEVLLRGSEQLRKFRSKSVELDSCPFYGSPAKKRVEFREDLEEYAAIQTSHHDDERKDKIGHWTETYESNFLYESNDPVEDLLSTTHSLRRHVEQNIKILENYRARSALSQTVEKLVPPPLKGPRNPESDSPMQGEATSSPTRHHNEPLRFSALSEWTLLSGDSFFDEEEDWLEPASAPYTNWKPTIPADMDITSQIQGPTRPARPDIEVDIDNRMKDELTALMRYEELYLEPPSSTFSEPSSSSDTNSSGSSSDELERDNMNHVIVRDLEEDESREGGRGLMEMKQAFVDRVMEDFYLSEKEEGQNLSSLVPPALMLVAGSQATLV</sequence>
<proteinExistence type="predicted"/>
<dbReference type="STRING" id="1095630.A0A2J6TCE8"/>
<dbReference type="InParanoid" id="A0A2J6TCE8"/>
<protein>
    <recommendedName>
        <fullName evidence="4">Nitrogen regulatory protein areA GATA-like domain-containing protein</fullName>
    </recommendedName>
</protein>
<feature type="region of interest" description="Disordered" evidence="1">
    <location>
        <begin position="367"/>
        <end position="404"/>
    </location>
</feature>
<dbReference type="GO" id="GO:0042149">
    <property type="term" value="P:cellular response to glucose starvation"/>
    <property type="evidence" value="ECO:0007669"/>
    <property type="project" value="TreeGrafter"/>
</dbReference>
<dbReference type="Proteomes" id="UP000235371">
    <property type="component" value="Unassembled WGS sequence"/>
</dbReference>
<evidence type="ECO:0000313" key="2">
    <source>
        <dbReference type="EMBL" id="PMD60700.1"/>
    </source>
</evidence>
<dbReference type="OrthoDB" id="4738706at2759"/>
<feature type="compositionally biased region" description="Polar residues" evidence="1">
    <location>
        <begin position="385"/>
        <end position="397"/>
    </location>
</feature>
<dbReference type="RefSeq" id="XP_024737604.1">
    <property type="nucleotide sequence ID" value="XM_024886779.1"/>
</dbReference>
<gene>
    <name evidence="2" type="ORF">K444DRAFT_663065</name>
</gene>
<dbReference type="PANTHER" id="PTHR28051:SF1">
    <property type="entry name" value="PROTEIN MTL1-RELATED"/>
    <property type="match status" value="1"/>
</dbReference>